<sequence length="152" mass="18405">MREYYEIPEKYATKEEMNREMGSRLRAYFEYAVENNLSYHGCIHKDLEERAKKYYTYGGHFRFGEKYVEGISKKGTNDFIRIFNGSEYDGAIDDFTVVEKSLDHEERKDYPIADLTNALNYYRDYKLFHKFFDKLYKKKVRIDPEVLQHLKK</sequence>
<dbReference type="EMBL" id="CAJVPL010000024">
    <property type="protein sequence ID" value="CAG8435264.1"/>
    <property type="molecule type" value="Genomic_DNA"/>
</dbReference>
<name>A0A9N8YN88_9GLOM</name>
<evidence type="ECO:0000313" key="2">
    <source>
        <dbReference type="Proteomes" id="UP000789831"/>
    </source>
</evidence>
<evidence type="ECO:0000313" key="1">
    <source>
        <dbReference type="EMBL" id="CAG8435264.1"/>
    </source>
</evidence>
<organism evidence="1 2">
    <name type="scientific">Ambispora gerdemannii</name>
    <dbReference type="NCBI Taxonomy" id="144530"/>
    <lineage>
        <taxon>Eukaryota</taxon>
        <taxon>Fungi</taxon>
        <taxon>Fungi incertae sedis</taxon>
        <taxon>Mucoromycota</taxon>
        <taxon>Glomeromycotina</taxon>
        <taxon>Glomeromycetes</taxon>
        <taxon>Archaeosporales</taxon>
        <taxon>Ambisporaceae</taxon>
        <taxon>Ambispora</taxon>
    </lineage>
</organism>
<accession>A0A9N8YN88</accession>
<protein>
    <submittedName>
        <fullName evidence="1">5953_t:CDS:1</fullName>
    </submittedName>
</protein>
<comment type="caution">
    <text evidence="1">The sequence shown here is derived from an EMBL/GenBank/DDBJ whole genome shotgun (WGS) entry which is preliminary data.</text>
</comment>
<reference evidence="1" key="1">
    <citation type="submission" date="2021-06" db="EMBL/GenBank/DDBJ databases">
        <authorList>
            <person name="Kallberg Y."/>
            <person name="Tangrot J."/>
            <person name="Rosling A."/>
        </authorList>
    </citation>
    <scope>NUCLEOTIDE SEQUENCE</scope>
    <source>
        <strain evidence="1">MT106</strain>
    </source>
</reference>
<gene>
    <name evidence="1" type="ORF">AGERDE_LOCUS508</name>
</gene>
<proteinExistence type="predicted"/>
<dbReference type="Proteomes" id="UP000789831">
    <property type="component" value="Unassembled WGS sequence"/>
</dbReference>
<keyword evidence="2" id="KW-1185">Reference proteome</keyword>
<dbReference type="AlphaFoldDB" id="A0A9N8YN88"/>